<dbReference type="Proteomes" id="UP000298663">
    <property type="component" value="Unassembled WGS sequence"/>
</dbReference>
<evidence type="ECO:0000256" key="3">
    <source>
        <dbReference type="ARBA" id="ARBA00007167"/>
    </source>
</evidence>
<reference evidence="12 13" key="1">
    <citation type="journal article" date="2015" name="Genome Biol.">
        <title>Comparative genomics of Steinernema reveals deeply conserved gene regulatory networks.</title>
        <authorList>
            <person name="Dillman A.R."/>
            <person name="Macchietto M."/>
            <person name="Porter C.F."/>
            <person name="Rogers A."/>
            <person name="Williams B."/>
            <person name="Antoshechkin I."/>
            <person name="Lee M.M."/>
            <person name="Goodwin Z."/>
            <person name="Lu X."/>
            <person name="Lewis E.E."/>
            <person name="Goodrich-Blair H."/>
            <person name="Stock S.P."/>
            <person name="Adams B.J."/>
            <person name="Sternberg P.W."/>
            <person name="Mortazavi A."/>
        </authorList>
    </citation>
    <scope>NUCLEOTIDE SEQUENCE [LARGE SCALE GENOMIC DNA]</scope>
    <source>
        <strain evidence="12 13">ALL</strain>
    </source>
</reference>
<accession>A0A4U5PBR6</accession>
<dbReference type="PANTHER" id="PTHR13589:SF15">
    <property type="entry name" value="CREB-REGULATED TRANSCRIPTION COACTIVATOR, ISOFORM B"/>
    <property type="match status" value="1"/>
</dbReference>
<dbReference type="GO" id="GO:0008140">
    <property type="term" value="F:cAMP response element binding protein binding"/>
    <property type="evidence" value="ECO:0007669"/>
    <property type="project" value="InterPro"/>
</dbReference>
<keyword evidence="9" id="KW-0539">Nucleus</keyword>
<dbReference type="GO" id="GO:0005737">
    <property type="term" value="C:cytoplasm"/>
    <property type="evidence" value="ECO:0007669"/>
    <property type="project" value="UniProtKB-SubCell"/>
</dbReference>
<evidence type="ECO:0000313" key="12">
    <source>
        <dbReference type="EMBL" id="TKR93782.1"/>
    </source>
</evidence>
<organism evidence="12 13">
    <name type="scientific">Steinernema carpocapsae</name>
    <name type="common">Entomopathogenic nematode</name>
    <dbReference type="NCBI Taxonomy" id="34508"/>
    <lineage>
        <taxon>Eukaryota</taxon>
        <taxon>Metazoa</taxon>
        <taxon>Ecdysozoa</taxon>
        <taxon>Nematoda</taxon>
        <taxon>Chromadorea</taxon>
        <taxon>Rhabditida</taxon>
        <taxon>Tylenchina</taxon>
        <taxon>Panagrolaimomorpha</taxon>
        <taxon>Strongyloidoidea</taxon>
        <taxon>Steinernematidae</taxon>
        <taxon>Steinernema</taxon>
    </lineage>
</organism>
<dbReference type="AlphaFoldDB" id="A0A4U5PBR6"/>
<protein>
    <recommendedName>
        <fullName evidence="11">Transducer of regulated CREB activity N-terminal domain-containing protein</fullName>
    </recommendedName>
</protein>
<evidence type="ECO:0000256" key="2">
    <source>
        <dbReference type="ARBA" id="ARBA00004496"/>
    </source>
</evidence>
<gene>
    <name evidence="12" type="ORF">L596_008177</name>
</gene>
<comment type="similarity">
    <text evidence="3">Belongs to the TORC family.</text>
</comment>
<feature type="region of interest" description="Disordered" evidence="10">
    <location>
        <begin position="108"/>
        <end position="141"/>
    </location>
</feature>
<evidence type="ECO:0000256" key="8">
    <source>
        <dbReference type="ARBA" id="ARBA00023163"/>
    </source>
</evidence>
<proteinExistence type="inferred from homology"/>
<reference evidence="12 13" key="2">
    <citation type="journal article" date="2019" name="G3 (Bethesda)">
        <title>Hybrid Assembly of the Genome of the Entomopathogenic Nematode Steinernema carpocapsae Identifies the X-Chromosome.</title>
        <authorList>
            <person name="Serra L."/>
            <person name="Macchietto M."/>
            <person name="Macias-Munoz A."/>
            <person name="McGill C.J."/>
            <person name="Rodriguez I.M."/>
            <person name="Rodriguez B."/>
            <person name="Murad R."/>
            <person name="Mortazavi A."/>
        </authorList>
    </citation>
    <scope>NUCLEOTIDE SEQUENCE [LARGE SCALE GENOMIC DNA]</scope>
    <source>
        <strain evidence="12 13">ALL</strain>
    </source>
</reference>
<feature type="region of interest" description="Disordered" evidence="10">
    <location>
        <begin position="191"/>
        <end position="225"/>
    </location>
</feature>
<dbReference type="STRING" id="34508.A0A4U5PBR6"/>
<feature type="region of interest" description="Disordered" evidence="10">
    <location>
        <begin position="47"/>
        <end position="70"/>
    </location>
</feature>
<evidence type="ECO:0000256" key="7">
    <source>
        <dbReference type="ARBA" id="ARBA00023159"/>
    </source>
</evidence>
<evidence type="ECO:0000256" key="9">
    <source>
        <dbReference type="ARBA" id="ARBA00023242"/>
    </source>
</evidence>
<dbReference type="GO" id="GO:0005634">
    <property type="term" value="C:nucleus"/>
    <property type="evidence" value="ECO:0007669"/>
    <property type="project" value="UniProtKB-SubCell"/>
</dbReference>
<dbReference type="PANTHER" id="PTHR13589">
    <property type="entry name" value="CREB-REGULATED TRANSCRIPTION COACTIVATOR"/>
    <property type="match status" value="1"/>
</dbReference>
<evidence type="ECO:0000256" key="4">
    <source>
        <dbReference type="ARBA" id="ARBA00022490"/>
    </source>
</evidence>
<feature type="compositionally biased region" description="Polar residues" evidence="10">
    <location>
        <begin position="291"/>
        <end position="303"/>
    </location>
</feature>
<keyword evidence="13" id="KW-1185">Reference proteome</keyword>
<evidence type="ECO:0000256" key="10">
    <source>
        <dbReference type="SAM" id="MobiDB-lite"/>
    </source>
</evidence>
<dbReference type="Pfam" id="PF12884">
    <property type="entry name" value="TORC_N"/>
    <property type="match status" value="1"/>
</dbReference>
<keyword evidence="6" id="KW-0805">Transcription regulation</keyword>
<keyword evidence="4" id="KW-0963">Cytoplasm</keyword>
<keyword evidence="5" id="KW-0597">Phosphoprotein</keyword>
<sequence length="392" mass="43552">MAQGTSPRKFSEKIAIMERKQNEDQEAFCSVLREVRAITSSMSPMGLNQAAGSPGPAQIPSSPGHSGMGSAALAPPVHWNRGGGSLPNVHQMSQMQNPMYVSGPGNWSPHQGFWQQNQNSHPARGRSPGSHYHPYGQKQHKYSAERVPSLDYNMPCQPVHLQPPDSQWPNYRAISDPTIHANAYQQQPITVPNAEPYYPDSPQSSSMNQQAYSPINNHYQNDGSQQQYYDSNQIQPQRNDTPVGSLPNMNSPVFSPNFSMYNQQQHAQHAPISQRHSTAGMYQQLATPPSLMESQSAPTSPAQTMEAPCQPQWPQRHYSTSPDTRDIPNIILTASLRRRSMSHGLNFRVLGTDGQLDVFQDLNINETQLKQLLLDPTNDAVDPALENQLLSN</sequence>
<comment type="subcellular location">
    <subcellularLocation>
        <location evidence="2">Cytoplasm</location>
    </subcellularLocation>
    <subcellularLocation>
        <location evidence="1">Nucleus</location>
    </subcellularLocation>
</comment>
<dbReference type="InterPro" id="IPR024783">
    <property type="entry name" value="TORC_N"/>
</dbReference>
<evidence type="ECO:0000256" key="6">
    <source>
        <dbReference type="ARBA" id="ARBA00023015"/>
    </source>
</evidence>
<dbReference type="EMBL" id="AZBU02000002">
    <property type="protein sequence ID" value="TKR93782.1"/>
    <property type="molecule type" value="Genomic_DNA"/>
</dbReference>
<dbReference type="GO" id="GO:0045944">
    <property type="term" value="P:positive regulation of transcription by RNA polymerase II"/>
    <property type="evidence" value="ECO:0007669"/>
    <property type="project" value="TreeGrafter"/>
</dbReference>
<feature type="compositionally biased region" description="Polar residues" evidence="10">
    <location>
        <begin position="201"/>
        <end position="225"/>
    </location>
</feature>
<feature type="domain" description="Transducer of regulated CREB activity N-terminal" evidence="11">
    <location>
        <begin position="7"/>
        <end position="44"/>
    </location>
</feature>
<keyword evidence="8" id="KW-0804">Transcription</keyword>
<keyword evidence="7" id="KW-0010">Activator</keyword>
<dbReference type="OrthoDB" id="8947034at2759"/>
<feature type="region of interest" description="Disordered" evidence="10">
    <location>
        <begin position="291"/>
        <end position="326"/>
    </location>
</feature>
<dbReference type="InterPro" id="IPR024786">
    <property type="entry name" value="TORC"/>
</dbReference>
<evidence type="ECO:0000259" key="11">
    <source>
        <dbReference type="Pfam" id="PF12884"/>
    </source>
</evidence>
<comment type="caution">
    <text evidence="12">The sequence shown here is derived from an EMBL/GenBank/DDBJ whole genome shotgun (WGS) entry which is preliminary data.</text>
</comment>
<evidence type="ECO:0000313" key="13">
    <source>
        <dbReference type="Proteomes" id="UP000298663"/>
    </source>
</evidence>
<dbReference type="GO" id="GO:0051289">
    <property type="term" value="P:protein homotetramerization"/>
    <property type="evidence" value="ECO:0007669"/>
    <property type="project" value="InterPro"/>
</dbReference>
<name>A0A4U5PBR6_STECR</name>
<evidence type="ECO:0000256" key="5">
    <source>
        <dbReference type="ARBA" id="ARBA00022553"/>
    </source>
</evidence>
<evidence type="ECO:0000256" key="1">
    <source>
        <dbReference type="ARBA" id="ARBA00004123"/>
    </source>
</evidence>